<accession>A0A426Y103</accession>
<dbReference type="AlphaFoldDB" id="A0A426Y103"/>
<organism evidence="2 3">
    <name type="scientific">Ensete ventricosum</name>
    <name type="common">Abyssinian banana</name>
    <name type="synonym">Musa ensete</name>
    <dbReference type="NCBI Taxonomy" id="4639"/>
    <lineage>
        <taxon>Eukaryota</taxon>
        <taxon>Viridiplantae</taxon>
        <taxon>Streptophyta</taxon>
        <taxon>Embryophyta</taxon>
        <taxon>Tracheophyta</taxon>
        <taxon>Spermatophyta</taxon>
        <taxon>Magnoliopsida</taxon>
        <taxon>Liliopsida</taxon>
        <taxon>Zingiberales</taxon>
        <taxon>Musaceae</taxon>
        <taxon>Ensete</taxon>
    </lineage>
</organism>
<feature type="compositionally biased region" description="Basic and acidic residues" evidence="1">
    <location>
        <begin position="107"/>
        <end position="158"/>
    </location>
</feature>
<comment type="caution">
    <text evidence="2">The sequence shown here is derived from an EMBL/GenBank/DDBJ whole genome shotgun (WGS) entry which is preliminary data.</text>
</comment>
<evidence type="ECO:0000313" key="2">
    <source>
        <dbReference type="EMBL" id="RRT45416.1"/>
    </source>
</evidence>
<protein>
    <submittedName>
        <fullName evidence="2">Uncharacterized protein</fullName>
    </submittedName>
</protein>
<evidence type="ECO:0000256" key="1">
    <source>
        <dbReference type="SAM" id="MobiDB-lite"/>
    </source>
</evidence>
<reference evidence="2 3" key="1">
    <citation type="journal article" date="2014" name="Agronomy (Basel)">
        <title>A Draft Genome Sequence for Ensete ventricosum, the Drought-Tolerant Tree Against Hunger.</title>
        <authorList>
            <person name="Harrison J."/>
            <person name="Moore K.A."/>
            <person name="Paszkiewicz K."/>
            <person name="Jones T."/>
            <person name="Grant M."/>
            <person name="Ambacheew D."/>
            <person name="Muzemil S."/>
            <person name="Studholme D.J."/>
        </authorList>
    </citation>
    <scope>NUCLEOTIDE SEQUENCE [LARGE SCALE GENOMIC DNA]</scope>
</reference>
<name>A0A426Y103_ENSVE</name>
<dbReference type="Proteomes" id="UP000287651">
    <property type="component" value="Unassembled WGS sequence"/>
</dbReference>
<dbReference type="EMBL" id="AMZH03015843">
    <property type="protein sequence ID" value="RRT45416.1"/>
    <property type="molecule type" value="Genomic_DNA"/>
</dbReference>
<evidence type="ECO:0000313" key="3">
    <source>
        <dbReference type="Proteomes" id="UP000287651"/>
    </source>
</evidence>
<proteinExistence type="predicted"/>
<gene>
    <name evidence="2" type="ORF">B296_00055151</name>
</gene>
<sequence>MVPPGSERSVYRFAGESAGVLDNLRLAHPERPGHPVEEREVSAQVEIDELADPTAAHPGAVAAAGDVPFGEIDTVIDGLNPQYSKQDEEGEGAHDVDEGRDAQILQSRHETSRNLSTGHEKWEGRAGDLEGEESVREEETGTRRTGIEHHRAEGKGDTRAVGAPRRERRARAVAVAVAVVESHSRTGWTAGVPRFYCSAAAVSIRRNGNPFPDSVRVSRSSCALTPPLTRSHVEADGSLKCAEGASDEDTEGYTMQMSV</sequence>
<feature type="region of interest" description="Disordered" evidence="1">
    <location>
        <begin position="107"/>
        <end position="166"/>
    </location>
</feature>